<reference evidence="10" key="1">
    <citation type="submission" date="2017-09" db="EMBL/GenBank/DDBJ databases">
        <title>Depth-based differentiation of microbial function through sediment-hosted aquifers and enrichment of novel symbionts in the deep terrestrial subsurface.</title>
        <authorList>
            <person name="Probst A.J."/>
            <person name="Ladd B."/>
            <person name="Jarett J.K."/>
            <person name="Geller-Mcgrath D.E."/>
            <person name="Sieber C.M.K."/>
            <person name="Emerson J.B."/>
            <person name="Anantharaman K."/>
            <person name="Thomas B.C."/>
            <person name="Malmstrom R."/>
            <person name="Stieglmeier M."/>
            <person name="Klingl A."/>
            <person name="Woyke T."/>
            <person name="Ryan C.M."/>
            <person name="Banfield J.F."/>
        </authorList>
    </citation>
    <scope>NUCLEOTIDE SEQUENCE [LARGE SCALE GENOMIC DNA]</scope>
</reference>
<keyword evidence="3" id="KW-0813">Transport</keyword>
<dbReference type="Pfam" id="PF00999">
    <property type="entry name" value="Na_H_Exchanger"/>
    <property type="match status" value="1"/>
</dbReference>
<accession>A0A2M8GMX5</accession>
<gene>
    <name evidence="9" type="ORF">CO007_02205</name>
</gene>
<evidence type="ECO:0000256" key="2">
    <source>
        <dbReference type="ARBA" id="ARBA00005551"/>
    </source>
</evidence>
<dbReference type="GO" id="GO:0015297">
    <property type="term" value="F:antiporter activity"/>
    <property type="evidence" value="ECO:0007669"/>
    <property type="project" value="InterPro"/>
</dbReference>
<dbReference type="GO" id="GO:0006813">
    <property type="term" value="P:potassium ion transport"/>
    <property type="evidence" value="ECO:0007669"/>
    <property type="project" value="InterPro"/>
</dbReference>
<dbReference type="PROSITE" id="PS51201">
    <property type="entry name" value="RCK_N"/>
    <property type="match status" value="1"/>
</dbReference>
<dbReference type="InterPro" id="IPR038770">
    <property type="entry name" value="Na+/solute_symporter_sf"/>
</dbReference>
<keyword evidence="4 7" id="KW-0812">Transmembrane</keyword>
<dbReference type="EMBL" id="PFQK01000042">
    <property type="protein sequence ID" value="PJC81891.1"/>
    <property type="molecule type" value="Genomic_DNA"/>
</dbReference>
<dbReference type="InterPro" id="IPR006153">
    <property type="entry name" value="Cation/H_exchanger_TM"/>
</dbReference>
<feature type="transmembrane region" description="Helical" evidence="7">
    <location>
        <begin position="59"/>
        <end position="78"/>
    </location>
</feature>
<feature type="transmembrane region" description="Helical" evidence="7">
    <location>
        <begin position="299"/>
        <end position="321"/>
    </location>
</feature>
<dbReference type="Pfam" id="PF02254">
    <property type="entry name" value="TrkA_N"/>
    <property type="match status" value="1"/>
</dbReference>
<keyword evidence="5 7" id="KW-1133">Transmembrane helix</keyword>
<name>A0A2M8GMX5_9BACT</name>
<feature type="transmembrane region" description="Helical" evidence="7">
    <location>
        <begin position="87"/>
        <end position="106"/>
    </location>
</feature>
<comment type="caution">
    <text evidence="9">The sequence shown here is derived from an EMBL/GenBank/DDBJ whole genome shotgun (WGS) entry which is preliminary data.</text>
</comment>
<evidence type="ECO:0000313" key="9">
    <source>
        <dbReference type="EMBL" id="PJC81891.1"/>
    </source>
</evidence>
<evidence type="ECO:0000256" key="7">
    <source>
        <dbReference type="SAM" id="Phobius"/>
    </source>
</evidence>
<dbReference type="InterPro" id="IPR003148">
    <property type="entry name" value="RCK_N"/>
</dbReference>
<feature type="domain" description="RCK N-terminal" evidence="8">
    <location>
        <begin position="420"/>
        <end position="536"/>
    </location>
</feature>
<dbReference type="SUPFAM" id="SSF51735">
    <property type="entry name" value="NAD(P)-binding Rossmann-fold domains"/>
    <property type="match status" value="1"/>
</dbReference>
<feature type="transmembrane region" description="Helical" evidence="7">
    <location>
        <begin position="145"/>
        <end position="169"/>
    </location>
</feature>
<feature type="transmembrane region" description="Helical" evidence="7">
    <location>
        <begin position="224"/>
        <end position="254"/>
    </location>
</feature>
<protein>
    <recommendedName>
        <fullName evidence="8">RCK N-terminal domain-containing protein</fullName>
    </recommendedName>
</protein>
<dbReference type="PANTHER" id="PTHR42751">
    <property type="entry name" value="SODIUM/HYDROGEN EXCHANGER FAMILY/TRKA DOMAIN PROTEIN"/>
    <property type="match status" value="1"/>
</dbReference>
<keyword evidence="6 7" id="KW-0472">Membrane</keyword>
<dbReference type="GO" id="GO:0016020">
    <property type="term" value="C:membrane"/>
    <property type="evidence" value="ECO:0007669"/>
    <property type="project" value="UniProtKB-SubCell"/>
</dbReference>
<evidence type="ECO:0000259" key="8">
    <source>
        <dbReference type="PROSITE" id="PS51201"/>
    </source>
</evidence>
<comment type="similarity">
    <text evidence="2">Belongs to the monovalent cation:proton antiporter 2 (CPA2) transporter (TC 2.A.37) family.</text>
</comment>
<dbReference type="Gene3D" id="1.20.1530.20">
    <property type="match status" value="1"/>
</dbReference>
<evidence type="ECO:0000313" key="10">
    <source>
        <dbReference type="Proteomes" id="UP000229370"/>
    </source>
</evidence>
<dbReference type="AlphaFoldDB" id="A0A2M8GMX5"/>
<organism evidence="9 10">
    <name type="scientific">Candidatus Roizmanbacteria bacterium CG_4_8_14_3_um_filter_36_10</name>
    <dbReference type="NCBI Taxonomy" id="1974834"/>
    <lineage>
        <taxon>Bacteria</taxon>
        <taxon>Candidatus Roizmaniibacteriota</taxon>
    </lineage>
</organism>
<dbReference type="Proteomes" id="UP000229370">
    <property type="component" value="Unassembled WGS sequence"/>
</dbReference>
<dbReference type="GO" id="GO:1902600">
    <property type="term" value="P:proton transmembrane transport"/>
    <property type="evidence" value="ECO:0007669"/>
    <property type="project" value="InterPro"/>
</dbReference>
<dbReference type="InterPro" id="IPR036291">
    <property type="entry name" value="NAD(P)-bd_dom_sf"/>
</dbReference>
<feature type="transmembrane region" description="Helical" evidence="7">
    <location>
        <begin position="274"/>
        <end position="292"/>
    </location>
</feature>
<evidence type="ECO:0000256" key="4">
    <source>
        <dbReference type="ARBA" id="ARBA00022692"/>
    </source>
</evidence>
<feature type="transmembrane region" description="Helical" evidence="7">
    <location>
        <begin position="181"/>
        <end position="203"/>
    </location>
</feature>
<proteinExistence type="inferred from homology"/>
<evidence type="ECO:0000256" key="6">
    <source>
        <dbReference type="ARBA" id="ARBA00023136"/>
    </source>
</evidence>
<feature type="transmembrane region" description="Helical" evidence="7">
    <location>
        <begin position="112"/>
        <end position="133"/>
    </location>
</feature>
<feature type="transmembrane region" description="Helical" evidence="7">
    <location>
        <begin position="6"/>
        <end position="27"/>
    </location>
</feature>
<dbReference type="Gene3D" id="3.40.50.720">
    <property type="entry name" value="NAD(P)-binding Rossmann-like Domain"/>
    <property type="match status" value="1"/>
</dbReference>
<evidence type="ECO:0000256" key="1">
    <source>
        <dbReference type="ARBA" id="ARBA00004141"/>
    </source>
</evidence>
<comment type="subcellular location">
    <subcellularLocation>
        <location evidence="1">Membrane</location>
        <topology evidence="1">Multi-pass membrane protein</topology>
    </subcellularLocation>
</comment>
<feature type="transmembrane region" description="Helical" evidence="7">
    <location>
        <begin position="34"/>
        <end position="53"/>
    </location>
</feature>
<evidence type="ECO:0000256" key="3">
    <source>
        <dbReference type="ARBA" id="ARBA00022448"/>
    </source>
</evidence>
<dbReference type="PANTHER" id="PTHR42751:SF6">
    <property type="entry name" value="CONSERVED INTEGRAL MEMBRANE TRANSPORT PROTEIN-RELATED"/>
    <property type="match status" value="1"/>
</dbReference>
<evidence type="ECO:0000256" key="5">
    <source>
        <dbReference type="ARBA" id="ARBA00022989"/>
    </source>
</evidence>
<sequence>MTEVPSQIFLNFLIFLSSTFFFALLARKIKVSPVVGYIVSGLFLGNFLQGIYSKEIINNFAYFGIILLLFAVGLEINFSRLLSLKKFIIIGGTLQIILSIFCITILSLLFRFSLLVSFLIGIAFSSSSTTLVAKIIQDKGEEGSFLGELTLGILMFQDIAFIPFLIIFASVTGKAESFFQIGPTILLSLLKSALIVTGLIYIGRKIIPPLFNYVARISRELLNFFIILFIFFVTYLSTIFQIPILIGVFIAGILVGQTVEHHHVFSQIRSTRDILAVLFFVFIGLNLKLAPIVNIIPSLFVFSTLISLLKGLIVLIIFLFLKFHSRTAFSLSTYLFQIDEDAFILMSQAYLNKVISSRDYSFIIGNTVITLILTPILIKNKDGIYLLIRKFTKKYLPFLENYIKYRLDQDSSPVDILDLKDHIVICGYGRVGRYVGRALMLANIPFIAVDYDFHIVEQARKEGVNIIYGDPTDIDILDYVQVDEARALISVVPGKFSQEAIILNAKRLNPKIIIFNRVQQEGEQRRMKDLGVDVVIHPEFEASLSIIRKILLWKGLDKEEISRKIKRLKIEHGMI</sequence>